<dbReference type="Proteomes" id="UP000315017">
    <property type="component" value="Chromosome"/>
</dbReference>
<organism evidence="2 3">
    <name type="scientific">Anatilimnocola aggregata</name>
    <dbReference type="NCBI Taxonomy" id="2528021"/>
    <lineage>
        <taxon>Bacteria</taxon>
        <taxon>Pseudomonadati</taxon>
        <taxon>Planctomycetota</taxon>
        <taxon>Planctomycetia</taxon>
        <taxon>Pirellulales</taxon>
        <taxon>Pirellulaceae</taxon>
        <taxon>Anatilimnocola</taxon>
    </lineage>
</organism>
<gene>
    <name evidence="2" type="ORF">ETAA8_45140</name>
</gene>
<reference evidence="2 3" key="1">
    <citation type="submission" date="2019-02" db="EMBL/GenBank/DDBJ databases">
        <title>Deep-cultivation of Planctomycetes and their phenomic and genomic characterization uncovers novel biology.</title>
        <authorList>
            <person name="Wiegand S."/>
            <person name="Jogler M."/>
            <person name="Boedeker C."/>
            <person name="Pinto D."/>
            <person name="Vollmers J."/>
            <person name="Rivas-Marin E."/>
            <person name="Kohn T."/>
            <person name="Peeters S.H."/>
            <person name="Heuer A."/>
            <person name="Rast P."/>
            <person name="Oberbeckmann S."/>
            <person name="Bunk B."/>
            <person name="Jeske O."/>
            <person name="Meyerdierks A."/>
            <person name="Storesund J.E."/>
            <person name="Kallscheuer N."/>
            <person name="Luecker S."/>
            <person name="Lage O.M."/>
            <person name="Pohl T."/>
            <person name="Merkel B.J."/>
            <person name="Hornburger P."/>
            <person name="Mueller R.-W."/>
            <person name="Bruemmer F."/>
            <person name="Labrenz M."/>
            <person name="Spormann A.M."/>
            <person name="Op den Camp H."/>
            <person name="Overmann J."/>
            <person name="Amann R."/>
            <person name="Jetten M.S.M."/>
            <person name="Mascher T."/>
            <person name="Medema M.H."/>
            <person name="Devos D.P."/>
            <person name="Kaster A.-K."/>
            <person name="Ovreas L."/>
            <person name="Rohde M."/>
            <person name="Galperin M.Y."/>
            <person name="Jogler C."/>
        </authorList>
    </citation>
    <scope>NUCLEOTIDE SEQUENCE [LARGE SCALE GENOMIC DNA]</scope>
    <source>
        <strain evidence="2 3">ETA_A8</strain>
    </source>
</reference>
<dbReference type="KEGG" id="aagg:ETAA8_45140"/>
<dbReference type="AlphaFoldDB" id="A0A517YGP2"/>
<keyword evidence="3" id="KW-1185">Reference proteome</keyword>
<sequence>MADGPGGVQKRTHSHHSLRQTQCNSMVNVFQSLLLVIAGATQKELARQVKYLKVENQILRSKLPKRITVMLKERNHLDKFALSAFGHISREI</sequence>
<proteinExistence type="predicted"/>
<accession>A0A517YGP2</accession>
<dbReference type="EMBL" id="CP036274">
    <property type="protein sequence ID" value="QDU29404.1"/>
    <property type="molecule type" value="Genomic_DNA"/>
</dbReference>
<evidence type="ECO:0000256" key="1">
    <source>
        <dbReference type="SAM" id="MobiDB-lite"/>
    </source>
</evidence>
<protein>
    <submittedName>
        <fullName evidence="2">Uncharacterized protein</fullName>
    </submittedName>
</protein>
<name>A0A517YGP2_9BACT</name>
<feature type="region of interest" description="Disordered" evidence="1">
    <location>
        <begin position="1"/>
        <end position="20"/>
    </location>
</feature>
<evidence type="ECO:0000313" key="3">
    <source>
        <dbReference type="Proteomes" id="UP000315017"/>
    </source>
</evidence>
<evidence type="ECO:0000313" key="2">
    <source>
        <dbReference type="EMBL" id="QDU29404.1"/>
    </source>
</evidence>